<comment type="caution">
    <text evidence="1">The sequence shown here is derived from an EMBL/GenBank/DDBJ whole genome shotgun (WGS) entry which is preliminary data.</text>
</comment>
<dbReference type="AlphaFoldDB" id="I3IHZ1"/>
<dbReference type="Proteomes" id="UP000002985">
    <property type="component" value="Unassembled WGS sequence"/>
</dbReference>
<organism evidence="1 2">
    <name type="scientific">Candidatus Jettenia caeni</name>
    <dbReference type="NCBI Taxonomy" id="247490"/>
    <lineage>
        <taxon>Bacteria</taxon>
        <taxon>Pseudomonadati</taxon>
        <taxon>Planctomycetota</taxon>
        <taxon>Candidatus Brocadiia</taxon>
        <taxon>Candidatus Brocadiales</taxon>
        <taxon>Candidatus Brocadiaceae</taxon>
        <taxon>Candidatus Jettenia</taxon>
    </lineage>
</organism>
<dbReference type="EMBL" id="BAFH01000002">
    <property type="protein sequence ID" value="GAB61336.1"/>
    <property type="molecule type" value="Genomic_DNA"/>
</dbReference>
<accession>I3IHZ1</accession>
<gene>
    <name evidence="1" type="ORF">KSU1_B0479</name>
</gene>
<proteinExistence type="predicted"/>
<keyword evidence="2" id="KW-1185">Reference proteome</keyword>
<reference evidence="1 2" key="1">
    <citation type="journal article" date="2012" name="FEBS Lett.">
        <title>Anammox organism KSU-1 expresses a NirK-type copper-containing nitrite reductase instead of a NirS-type with cytochrome cd1.</title>
        <authorList>
            <person name="Hira D."/>
            <person name="Toh H."/>
            <person name="Migita C.T."/>
            <person name="Okubo H."/>
            <person name="Nishiyama T."/>
            <person name="Hattori M."/>
            <person name="Furukawa K."/>
            <person name="Fujii T."/>
        </authorList>
    </citation>
    <scope>NUCLEOTIDE SEQUENCE [LARGE SCALE GENOMIC DNA]</scope>
</reference>
<name>I3IHZ1_9BACT</name>
<evidence type="ECO:0000313" key="1">
    <source>
        <dbReference type="EMBL" id="GAB61336.1"/>
    </source>
</evidence>
<evidence type="ECO:0000313" key="2">
    <source>
        <dbReference type="Proteomes" id="UP000002985"/>
    </source>
</evidence>
<protein>
    <submittedName>
        <fullName evidence="1">Uncharacterized protein</fullName>
    </submittedName>
</protein>
<sequence length="68" mass="7850">MLDKAEAIRIHKKSPKHLKKARKLHREILKLIHGENLYTFSGYIEGLPLSNDGPDCLLPLSRMVTLWD</sequence>